<dbReference type="PANTHER" id="PTHR12191">
    <property type="entry name" value="SOLUTE CARRIER FAMILY 39"/>
    <property type="match status" value="1"/>
</dbReference>
<feature type="transmembrane region" description="Helical" evidence="7">
    <location>
        <begin position="274"/>
        <end position="297"/>
    </location>
</feature>
<evidence type="ECO:0000313" key="8">
    <source>
        <dbReference type="EMBL" id="CAD7248887.1"/>
    </source>
</evidence>
<evidence type="ECO:0000256" key="2">
    <source>
        <dbReference type="ARBA" id="ARBA00006939"/>
    </source>
</evidence>
<feature type="transmembrane region" description="Helical" evidence="7">
    <location>
        <begin position="602"/>
        <end position="621"/>
    </location>
</feature>
<evidence type="ECO:0000256" key="6">
    <source>
        <dbReference type="SAM" id="MobiDB-lite"/>
    </source>
</evidence>
<dbReference type="OrthoDB" id="200954at2759"/>
<keyword evidence="5 7" id="KW-0472">Membrane</keyword>
<dbReference type="Proteomes" id="UP000677054">
    <property type="component" value="Unassembled WGS sequence"/>
</dbReference>
<dbReference type="GO" id="GO:0005385">
    <property type="term" value="F:zinc ion transmembrane transporter activity"/>
    <property type="evidence" value="ECO:0007669"/>
    <property type="project" value="TreeGrafter"/>
</dbReference>
<feature type="region of interest" description="Disordered" evidence="6">
    <location>
        <begin position="401"/>
        <end position="434"/>
    </location>
</feature>
<evidence type="ECO:0000256" key="4">
    <source>
        <dbReference type="ARBA" id="ARBA00022989"/>
    </source>
</evidence>
<name>A0A7R9A850_9CRUS</name>
<gene>
    <name evidence="8" type="ORF">DSTB1V02_LOCUS8694</name>
</gene>
<evidence type="ECO:0000256" key="5">
    <source>
        <dbReference type="ARBA" id="ARBA00023136"/>
    </source>
</evidence>
<feature type="region of interest" description="Disordered" evidence="6">
    <location>
        <begin position="1"/>
        <end position="52"/>
    </location>
</feature>
<feature type="compositionally biased region" description="Polar residues" evidence="6">
    <location>
        <begin position="524"/>
        <end position="538"/>
    </location>
</feature>
<feature type="transmembrane region" description="Helical" evidence="7">
    <location>
        <begin position="642"/>
        <end position="661"/>
    </location>
</feature>
<reference evidence="8" key="1">
    <citation type="submission" date="2020-11" db="EMBL/GenBank/DDBJ databases">
        <authorList>
            <person name="Tran Van P."/>
        </authorList>
    </citation>
    <scope>NUCLEOTIDE SEQUENCE</scope>
</reference>
<dbReference type="EMBL" id="LR901560">
    <property type="protein sequence ID" value="CAD7248887.1"/>
    <property type="molecule type" value="Genomic_DNA"/>
</dbReference>
<dbReference type="EMBL" id="CAJPEV010002043">
    <property type="protein sequence ID" value="CAG0895423.1"/>
    <property type="molecule type" value="Genomic_DNA"/>
</dbReference>
<proteinExistence type="inferred from homology"/>
<sequence length="674" mass="74842">MKSTDGYWTGPFIGSLPETAGMDRQRGGKLEREPPVRKANLRGADKQSERERDEMLLRPLGSHWASAAWCVLGGCVLAAASLDHTRFLRHIFDKYGSEGVITYEGFEHLLQNLGLGRVVIEDHEVYDHFKDNGKFLSFHDVNHTHALAVELEDSQRSHEQENFIRLQPPPVEEENILTEIEDLSSSHMSATSASRDLAPEVDVIIIEKKCLSPEEIYESYGLTPDTDVISYVNFLHLCPAIVYELDQSVCREGLHHRHHSEANADAEEDSYDSFKVWMCSLVSVLVISLCGVLGVLVIPIMHRVFYRHLLQFLVAMAIGSLTGDALLHLLPHAFSDGHADTYEEEKRLEFLPRLRMGKGGDKGAGDEMKAVYKSLATLGGMAFFFFTERVVGMVSSYKEAKANQGDGVGKKRRRSEQKDHQHPRPNLSSSIPSLEHYMEHVIVENGGKAGREEGRTSYEEEELRIFPSHNELEPENDGSRVPCCQDHHQRQTLLPRSDPPVRSFEDSLQGDIPVKEFEGGGSAGTPTTSHCDNGSSGKDPSDVESHRHHHHHKLTGRPGSISAVAWMTGMTGKQALFYNLVSSILCFLGMVIGVLLGNIHSFSSWIFALTAGIFLYVALVDMLPELSTDPHTGSRSSVLGRLALQLSGMTLGASIMLVIAVKEHDLMDIFSESS</sequence>
<feature type="region of interest" description="Disordered" evidence="6">
    <location>
        <begin position="512"/>
        <end position="556"/>
    </location>
</feature>
<evidence type="ECO:0000256" key="1">
    <source>
        <dbReference type="ARBA" id="ARBA00004141"/>
    </source>
</evidence>
<dbReference type="GO" id="GO:0030003">
    <property type="term" value="P:intracellular monoatomic cation homeostasis"/>
    <property type="evidence" value="ECO:0007669"/>
    <property type="project" value="TreeGrafter"/>
</dbReference>
<dbReference type="InterPro" id="IPR050799">
    <property type="entry name" value="ZIP_Transporter"/>
</dbReference>
<dbReference type="Pfam" id="PF02535">
    <property type="entry name" value="Zip"/>
    <property type="match status" value="2"/>
</dbReference>
<feature type="transmembrane region" description="Helical" evidence="7">
    <location>
        <begin position="576"/>
        <end position="596"/>
    </location>
</feature>
<dbReference type="PANTHER" id="PTHR12191:SF37">
    <property type="entry name" value="ZINC TRANSPORTER FOI"/>
    <property type="match status" value="1"/>
</dbReference>
<feature type="compositionally biased region" description="Basic and acidic residues" evidence="6">
    <location>
        <begin position="21"/>
        <end position="36"/>
    </location>
</feature>
<dbReference type="GO" id="GO:0005886">
    <property type="term" value="C:plasma membrane"/>
    <property type="evidence" value="ECO:0007669"/>
    <property type="project" value="TreeGrafter"/>
</dbReference>
<dbReference type="GO" id="GO:0071578">
    <property type="term" value="P:zinc ion import across plasma membrane"/>
    <property type="evidence" value="ECO:0007669"/>
    <property type="project" value="TreeGrafter"/>
</dbReference>
<organism evidence="8">
    <name type="scientific">Darwinula stevensoni</name>
    <dbReference type="NCBI Taxonomy" id="69355"/>
    <lineage>
        <taxon>Eukaryota</taxon>
        <taxon>Metazoa</taxon>
        <taxon>Ecdysozoa</taxon>
        <taxon>Arthropoda</taxon>
        <taxon>Crustacea</taxon>
        <taxon>Oligostraca</taxon>
        <taxon>Ostracoda</taxon>
        <taxon>Podocopa</taxon>
        <taxon>Podocopida</taxon>
        <taxon>Darwinulocopina</taxon>
        <taxon>Darwinuloidea</taxon>
        <taxon>Darwinulidae</taxon>
        <taxon>Darwinula</taxon>
    </lineage>
</organism>
<feature type="compositionally biased region" description="Basic and acidic residues" evidence="6">
    <location>
        <begin position="43"/>
        <end position="52"/>
    </location>
</feature>
<comment type="similarity">
    <text evidence="2">Belongs to the ZIP transporter (TC 2.A.5) family.</text>
</comment>
<dbReference type="GO" id="GO:0140410">
    <property type="term" value="F:monoatomic cation:bicarbonate symporter activity"/>
    <property type="evidence" value="ECO:0007669"/>
    <property type="project" value="TreeGrafter"/>
</dbReference>
<keyword evidence="4 7" id="KW-1133">Transmembrane helix</keyword>
<evidence type="ECO:0000313" key="9">
    <source>
        <dbReference type="Proteomes" id="UP000677054"/>
    </source>
</evidence>
<keyword evidence="3 7" id="KW-0812">Transmembrane</keyword>
<evidence type="ECO:0000256" key="7">
    <source>
        <dbReference type="SAM" id="Phobius"/>
    </source>
</evidence>
<dbReference type="InterPro" id="IPR003689">
    <property type="entry name" value="ZIP"/>
</dbReference>
<accession>A0A7R9A850</accession>
<protein>
    <submittedName>
        <fullName evidence="8">Uncharacterized protein</fullName>
    </submittedName>
</protein>
<feature type="compositionally biased region" description="Basic residues" evidence="6">
    <location>
        <begin position="546"/>
        <end position="555"/>
    </location>
</feature>
<keyword evidence="9" id="KW-1185">Reference proteome</keyword>
<evidence type="ECO:0000256" key="3">
    <source>
        <dbReference type="ARBA" id="ARBA00022692"/>
    </source>
</evidence>
<dbReference type="AlphaFoldDB" id="A0A7R9A850"/>
<comment type="subcellular location">
    <subcellularLocation>
        <location evidence="1">Membrane</location>
        <topology evidence="1">Multi-pass membrane protein</topology>
    </subcellularLocation>
</comment>